<protein>
    <submittedName>
        <fullName evidence="1">Putative metal dependent hydrolase</fullName>
    </submittedName>
</protein>
<dbReference type="GeneID" id="24833203"/>
<dbReference type="GO" id="GO:0016787">
    <property type="term" value="F:hydrolase activity"/>
    <property type="evidence" value="ECO:0007669"/>
    <property type="project" value="UniProtKB-KW"/>
</dbReference>
<evidence type="ECO:0000313" key="2">
    <source>
        <dbReference type="Proteomes" id="UP000033101"/>
    </source>
</evidence>
<evidence type="ECO:0000313" key="1">
    <source>
        <dbReference type="EMBL" id="AKB80323.1"/>
    </source>
</evidence>
<reference evidence="1 2" key="1">
    <citation type="submission" date="2014-07" db="EMBL/GenBank/DDBJ databases">
        <title>Methanogenic archaea and the global carbon cycle.</title>
        <authorList>
            <person name="Henriksen J.R."/>
            <person name="Luke J."/>
            <person name="Reinhart S."/>
            <person name="Benedict M.N."/>
            <person name="Youngblut N.D."/>
            <person name="Metcalf M.E."/>
            <person name="Whitaker R.J."/>
            <person name="Metcalf W.W."/>
        </authorList>
    </citation>
    <scope>NUCLEOTIDE SEQUENCE [LARGE SCALE GENOMIC DNA]</scope>
    <source>
        <strain evidence="1 2">HB-1</strain>
    </source>
</reference>
<proteinExistence type="predicted"/>
<keyword evidence="1" id="KW-0378">Hydrolase</keyword>
<dbReference type="Proteomes" id="UP000033101">
    <property type="component" value="Chromosome"/>
</dbReference>
<name>A0A0E3SJC4_9EURY</name>
<dbReference type="Pfam" id="PF13483">
    <property type="entry name" value="Lactamase_B_3"/>
    <property type="match status" value="1"/>
</dbReference>
<dbReference type="EMBL" id="CP009516">
    <property type="protein sequence ID" value="AKB80323.1"/>
    <property type="molecule type" value="Genomic_DNA"/>
</dbReference>
<dbReference type="PANTHER" id="PTHR43546:SF8">
    <property type="entry name" value="METALLO-BETA-LACTAMASE DOMAIN-CONTAINING PROTEIN"/>
    <property type="match status" value="1"/>
</dbReference>
<dbReference type="RefSeq" id="WP_048142481.1">
    <property type="nucleotide sequence ID" value="NZ_CP009516.1"/>
</dbReference>
<dbReference type="InterPro" id="IPR036866">
    <property type="entry name" value="RibonucZ/Hydroxyglut_hydro"/>
</dbReference>
<gene>
    <name evidence="1" type="ORF">MSHOH_3840</name>
</gene>
<dbReference type="OrthoDB" id="28313at2157"/>
<dbReference type="SUPFAM" id="SSF56281">
    <property type="entry name" value="Metallo-hydrolase/oxidoreductase"/>
    <property type="match status" value="1"/>
</dbReference>
<sequence>MNTVEIEGISIQWLGHSGFLLEGDGKKIYIDPYQIDEEPAFDNKADILLITHEHLDHCSPEDIRKVRRSDTTTLIPESCSLEFRGDARRVAEGDILADGLEIKGTRIEVVPAYNLDKPYHLRGLGVGYIVELAGLRIYHAGDSDFIPEMDSIKADVALLPVGGTYTMDEEEAASATAVISPDFVIPMHYGSEGIDGDPEKFKALVHSKNPNIKVIILNSTLKS</sequence>
<dbReference type="KEGG" id="mhor:MSHOH_3840"/>
<dbReference type="PANTHER" id="PTHR43546">
    <property type="entry name" value="UPF0173 METAL-DEPENDENT HYDROLASE MJ1163-RELATED"/>
    <property type="match status" value="1"/>
</dbReference>
<accession>A0A0E3SJC4</accession>
<dbReference type="HOGENOM" id="CLU_070010_0_1_2"/>
<dbReference type="PATRIC" id="fig|1434110.4.peg.4899"/>
<dbReference type="InterPro" id="IPR050114">
    <property type="entry name" value="UPF0173_UPF0282_UlaG_hydrolase"/>
</dbReference>
<keyword evidence="2" id="KW-1185">Reference proteome</keyword>
<dbReference type="AlphaFoldDB" id="A0A0E3SJC4"/>
<organism evidence="1 2">
    <name type="scientific">Methanosarcina horonobensis HB-1 = JCM 15518</name>
    <dbReference type="NCBI Taxonomy" id="1434110"/>
    <lineage>
        <taxon>Archaea</taxon>
        <taxon>Methanobacteriati</taxon>
        <taxon>Methanobacteriota</taxon>
        <taxon>Stenosarchaea group</taxon>
        <taxon>Methanomicrobia</taxon>
        <taxon>Methanosarcinales</taxon>
        <taxon>Methanosarcinaceae</taxon>
        <taxon>Methanosarcina</taxon>
    </lineage>
</organism>
<dbReference type="Gene3D" id="3.60.15.10">
    <property type="entry name" value="Ribonuclease Z/Hydroxyacylglutathione hydrolase-like"/>
    <property type="match status" value="1"/>
</dbReference>
<dbReference type="STRING" id="1434110.MSHOH_3840"/>